<organism evidence="5 6">
    <name type="scientific">Hypothenemus hampei</name>
    <name type="common">Coffee berry borer</name>
    <dbReference type="NCBI Taxonomy" id="57062"/>
    <lineage>
        <taxon>Eukaryota</taxon>
        <taxon>Metazoa</taxon>
        <taxon>Ecdysozoa</taxon>
        <taxon>Arthropoda</taxon>
        <taxon>Hexapoda</taxon>
        <taxon>Insecta</taxon>
        <taxon>Pterygota</taxon>
        <taxon>Neoptera</taxon>
        <taxon>Endopterygota</taxon>
        <taxon>Coleoptera</taxon>
        <taxon>Polyphaga</taxon>
        <taxon>Cucujiformia</taxon>
        <taxon>Curculionidae</taxon>
        <taxon>Scolytinae</taxon>
        <taxon>Hypothenemus</taxon>
    </lineage>
</organism>
<feature type="domain" description="SHSP" evidence="4">
    <location>
        <begin position="28"/>
        <end position="137"/>
    </location>
</feature>
<dbReference type="Pfam" id="PF00011">
    <property type="entry name" value="HSP20"/>
    <property type="match status" value="1"/>
</dbReference>
<keyword evidence="1" id="KW-0346">Stress response</keyword>
<evidence type="ECO:0000256" key="2">
    <source>
        <dbReference type="PROSITE-ProRule" id="PRU00285"/>
    </source>
</evidence>
<comment type="caution">
    <text evidence="5">The sequence shown here is derived from an EMBL/GenBank/DDBJ whole genome shotgun (WGS) entry which is preliminary data.</text>
</comment>
<evidence type="ECO:0000313" key="5">
    <source>
        <dbReference type="EMBL" id="KAL1502295.1"/>
    </source>
</evidence>
<dbReference type="EMBL" id="JBDJPC010000005">
    <property type="protein sequence ID" value="KAL1502295.1"/>
    <property type="molecule type" value="Genomic_DNA"/>
</dbReference>
<evidence type="ECO:0000256" key="3">
    <source>
        <dbReference type="RuleBase" id="RU003616"/>
    </source>
</evidence>
<name>A0ABD1EUK4_HYPHA</name>
<dbReference type="GO" id="GO:0009408">
    <property type="term" value="P:response to heat"/>
    <property type="evidence" value="ECO:0007669"/>
    <property type="project" value="UniProtKB-ARBA"/>
</dbReference>
<dbReference type="PANTHER" id="PTHR45640:SF13">
    <property type="entry name" value="HEAT SHOCK PROTEIN 22-RELATED"/>
    <property type="match status" value="1"/>
</dbReference>
<sequence length="150" mass="17434">MSFLPLHFEADFFSSSFNSLYTLFQEFSKLIKNRVELHNSTNMHDFFQIHVDVQHFKPEELSVKLVNLKTIVIEGNQKNKEDEQGYISRHFIKTLVIPEEFDVKNSQSTLSIDGVLTVMVPNRSEEVTYVNIPVTRAEDEVKIHECGDQK</sequence>
<protein>
    <recommendedName>
        <fullName evidence="4">SHSP domain-containing protein</fullName>
    </recommendedName>
</protein>
<dbReference type="InterPro" id="IPR008978">
    <property type="entry name" value="HSP20-like_chaperone"/>
</dbReference>
<dbReference type="CDD" id="cd06526">
    <property type="entry name" value="metazoan_ACD"/>
    <property type="match status" value="1"/>
</dbReference>
<reference evidence="5 6" key="1">
    <citation type="submission" date="2024-05" db="EMBL/GenBank/DDBJ databases">
        <title>Genetic variation in Jamaican populations of the coffee berry borer (Hypothenemus hampei).</title>
        <authorList>
            <person name="Errbii M."/>
            <person name="Myrie A."/>
        </authorList>
    </citation>
    <scope>NUCLEOTIDE SEQUENCE [LARGE SCALE GENOMIC DNA]</scope>
    <source>
        <strain evidence="5">JA-Hopewell-2020-01-JO</strain>
        <tissue evidence="5">Whole body</tissue>
    </source>
</reference>
<dbReference type="PRINTS" id="PR00299">
    <property type="entry name" value="ACRYSTALLIN"/>
</dbReference>
<evidence type="ECO:0000313" key="6">
    <source>
        <dbReference type="Proteomes" id="UP001566132"/>
    </source>
</evidence>
<evidence type="ECO:0000256" key="1">
    <source>
        <dbReference type="ARBA" id="ARBA00023016"/>
    </source>
</evidence>
<dbReference type="Gene3D" id="2.60.40.790">
    <property type="match status" value="1"/>
</dbReference>
<accession>A0ABD1EUK4</accession>
<dbReference type="SUPFAM" id="SSF49764">
    <property type="entry name" value="HSP20-like chaperones"/>
    <property type="match status" value="1"/>
</dbReference>
<dbReference type="PANTHER" id="PTHR45640">
    <property type="entry name" value="HEAT SHOCK PROTEIN HSP-12.2-RELATED"/>
    <property type="match status" value="1"/>
</dbReference>
<comment type="similarity">
    <text evidence="2 3">Belongs to the small heat shock protein (HSP20) family.</text>
</comment>
<gene>
    <name evidence="5" type="ORF">ABEB36_007461</name>
</gene>
<dbReference type="AlphaFoldDB" id="A0ABD1EUK4"/>
<dbReference type="InterPro" id="IPR001436">
    <property type="entry name" value="Alpha-crystallin/sHSP_animal"/>
</dbReference>
<evidence type="ECO:0000259" key="4">
    <source>
        <dbReference type="PROSITE" id="PS01031"/>
    </source>
</evidence>
<proteinExistence type="inferred from homology"/>
<dbReference type="PROSITE" id="PS01031">
    <property type="entry name" value="SHSP"/>
    <property type="match status" value="1"/>
</dbReference>
<dbReference type="InterPro" id="IPR002068">
    <property type="entry name" value="A-crystallin/Hsp20_dom"/>
</dbReference>
<dbReference type="Proteomes" id="UP001566132">
    <property type="component" value="Unassembled WGS sequence"/>
</dbReference>
<keyword evidence="6" id="KW-1185">Reference proteome</keyword>